<sequence length="520" mass="57448">MKLSRYILALACAIICAPAPAQTLVIGAANDATSMDPQFTRAASNQNFVNHIYERLIEPGKDGKTTPYLAERWQNLDPKTWMVYLRKGVKFHNGSPFTADDVVFSIERAPKVPNSPASFAAAVAEVDKMEIVDSHTIKFTTKTPSPRFIEDVGYVHILDKETSQGMATADFNSGKAAIGTGPYKFVSWTPGDKLELVRNEDYWGPKPAYQRVTLRFIGNNAARLAALRSGQVDLIDQVPVLDVKSLEKDPNFRVTSAATYRIIYLALNQNADAPLLTDLNGKPLPKNPLQDKRVRQAMSLMIDRQAITDRLLQGAGQPANQFVNDQSFGFDPKLPAIKPDVKRAKQLLAEAGYPNGFGITVHGSNDRYPQDGELVQALGQMFSRGGLKVNGVVALPYTVYAKEAVDNKYAAFTFSYGNATAESLRGLLATLHTRLKGDVGTLNRFGYSNPKVDEAIDGAASEFNAQKQEQYLQEAAALVYDDAAFLPLYFQRLYWISKKGVDFDAWSDERSFAWRAKPAK</sequence>
<dbReference type="PANTHER" id="PTHR30290">
    <property type="entry name" value="PERIPLASMIC BINDING COMPONENT OF ABC TRANSPORTER"/>
    <property type="match status" value="1"/>
</dbReference>
<feature type="signal peptide" evidence="4">
    <location>
        <begin position="1"/>
        <end position="21"/>
    </location>
</feature>
<dbReference type="Proteomes" id="UP000277294">
    <property type="component" value="Unassembled WGS sequence"/>
</dbReference>
<dbReference type="Pfam" id="PF00496">
    <property type="entry name" value="SBP_bac_5"/>
    <property type="match status" value="1"/>
</dbReference>
<dbReference type="AlphaFoldDB" id="A0A3P4B5Z9"/>
<keyword evidence="2" id="KW-0813">Transport</keyword>
<dbReference type="OrthoDB" id="9801799at2"/>
<dbReference type="SUPFAM" id="SSF53850">
    <property type="entry name" value="Periplasmic binding protein-like II"/>
    <property type="match status" value="1"/>
</dbReference>
<dbReference type="Gene3D" id="3.90.76.10">
    <property type="entry name" value="Dipeptide-binding Protein, Domain 1"/>
    <property type="match status" value="1"/>
</dbReference>
<dbReference type="CDD" id="cd08498">
    <property type="entry name" value="PBP2_NikA_DppA_OppA_like_2"/>
    <property type="match status" value="1"/>
</dbReference>
<evidence type="ECO:0000256" key="1">
    <source>
        <dbReference type="ARBA" id="ARBA00005695"/>
    </source>
</evidence>
<dbReference type="InterPro" id="IPR039424">
    <property type="entry name" value="SBP_5"/>
</dbReference>
<dbReference type="GO" id="GO:0043190">
    <property type="term" value="C:ATP-binding cassette (ABC) transporter complex"/>
    <property type="evidence" value="ECO:0007669"/>
    <property type="project" value="InterPro"/>
</dbReference>
<organism evidence="6 7">
    <name type="scientific">Pigmentiphaga humi</name>
    <dbReference type="NCBI Taxonomy" id="2478468"/>
    <lineage>
        <taxon>Bacteria</taxon>
        <taxon>Pseudomonadati</taxon>
        <taxon>Pseudomonadota</taxon>
        <taxon>Betaproteobacteria</taxon>
        <taxon>Burkholderiales</taxon>
        <taxon>Alcaligenaceae</taxon>
        <taxon>Pigmentiphaga</taxon>
    </lineage>
</organism>
<dbReference type="PIRSF" id="PIRSF002741">
    <property type="entry name" value="MppA"/>
    <property type="match status" value="1"/>
</dbReference>
<feature type="chain" id="PRO_5018076215" evidence="4">
    <location>
        <begin position="22"/>
        <end position="520"/>
    </location>
</feature>
<evidence type="ECO:0000256" key="4">
    <source>
        <dbReference type="SAM" id="SignalP"/>
    </source>
</evidence>
<name>A0A3P4B5Z9_9BURK</name>
<dbReference type="PROSITE" id="PS01040">
    <property type="entry name" value="SBP_BACTERIAL_5"/>
    <property type="match status" value="1"/>
</dbReference>
<dbReference type="Gene3D" id="3.40.190.10">
    <property type="entry name" value="Periplasmic binding protein-like II"/>
    <property type="match status" value="1"/>
</dbReference>
<dbReference type="InterPro" id="IPR030678">
    <property type="entry name" value="Peptide/Ni-bd"/>
</dbReference>
<dbReference type="EMBL" id="UWPJ01000023">
    <property type="protein sequence ID" value="VCU70946.1"/>
    <property type="molecule type" value="Genomic_DNA"/>
</dbReference>
<dbReference type="GO" id="GO:0030288">
    <property type="term" value="C:outer membrane-bounded periplasmic space"/>
    <property type="evidence" value="ECO:0007669"/>
    <property type="project" value="UniProtKB-ARBA"/>
</dbReference>
<dbReference type="RefSeq" id="WP_124080403.1">
    <property type="nucleotide sequence ID" value="NZ_UWPJ01000023.1"/>
</dbReference>
<protein>
    <submittedName>
        <fullName evidence="6">Heme-binding protein A</fullName>
    </submittedName>
</protein>
<dbReference type="PANTHER" id="PTHR30290:SF9">
    <property type="entry name" value="OLIGOPEPTIDE-BINDING PROTEIN APPA"/>
    <property type="match status" value="1"/>
</dbReference>
<proteinExistence type="inferred from homology"/>
<gene>
    <name evidence="6" type="primary">hbpA_2</name>
    <name evidence="6" type="ORF">PIGHUM_03026</name>
</gene>
<keyword evidence="7" id="KW-1185">Reference proteome</keyword>
<evidence type="ECO:0000256" key="3">
    <source>
        <dbReference type="ARBA" id="ARBA00022729"/>
    </source>
</evidence>
<dbReference type="InterPro" id="IPR023765">
    <property type="entry name" value="SBP_5_CS"/>
</dbReference>
<evidence type="ECO:0000313" key="6">
    <source>
        <dbReference type="EMBL" id="VCU70946.1"/>
    </source>
</evidence>
<dbReference type="InterPro" id="IPR000914">
    <property type="entry name" value="SBP_5_dom"/>
</dbReference>
<accession>A0A3P4B5Z9</accession>
<dbReference type="Gene3D" id="3.10.105.10">
    <property type="entry name" value="Dipeptide-binding Protein, Domain 3"/>
    <property type="match status" value="1"/>
</dbReference>
<evidence type="ECO:0000313" key="7">
    <source>
        <dbReference type="Proteomes" id="UP000277294"/>
    </source>
</evidence>
<evidence type="ECO:0000259" key="5">
    <source>
        <dbReference type="Pfam" id="PF00496"/>
    </source>
</evidence>
<reference evidence="6 7" key="1">
    <citation type="submission" date="2018-10" db="EMBL/GenBank/DDBJ databases">
        <authorList>
            <person name="Criscuolo A."/>
        </authorList>
    </citation>
    <scope>NUCLEOTIDE SEQUENCE [LARGE SCALE GENOMIC DNA]</scope>
    <source>
        <strain evidence="6">DnA1</strain>
    </source>
</reference>
<dbReference type="GO" id="GO:0015833">
    <property type="term" value="P:peptide transport"/>
    <property type="evidence" value="ECO:0007669"/>
    <property type="project" value="TreeGrafter"/>
</dbReference>
<evidence type="ECO:0000256" key="2">
    <source>
        <dbReference type="ARBA" id="ARBA00022448"/>
    </source>
</evidence>
<feature type="domain" description="Solute-binding protein family 5" evidence="5">
    <location>
        <begin position="65"/>
        <end position="430"/>
    </location>
</feature>
<dbReference type="GO" id="GO:1904680">
    <property type="term" value="F:peptide transmembrane transporter activity"/>
    <property type="evidence" value="ECO:0007669"/>
    <property type="project" value="TreeGrafter"/>
</dbReference>
<comment type="similarity">
    <text evidence="1">Belongs to the bacterial solute-binding protein 5 family.</text>
</comment>
<keyword evidence="3 4" id="KW-0732">Signal</keyword>